<dbReference type="CDD" id="cd23509">
    <property type="entry name" value="Gnk2-like"/>
    <property type="match status" value="2"/>
</dbReference>
<evidence type="ECO:0000256" key="12">
    <source>
        <dbReference type="ARBA" id="ARBA00023170"/>
    </source>
</evidence>
<evidence type="ECO:0000256" key="8">
    <source>
        <dbReference type="ARBA" id="ARBA00022741"/>
    </source>
</evidence>
<dbReference type="InterPro" id="IPR000719">
    <property type="entry name" value="Prot_kinase_dom"/>
</dbReference>
<dbReference type="FunFam" id="1.10.510.10:FF:000240">
    <property type="entry name" value="Lectin-domain containing receptor kinase A4.3"/>
    <property type="match status" value="1"/>
</dbReference>
<keyword evidence="7" id="KW-0677">Repeat</keyword>
<dbReference type="InterPro" id="IPR002902">
    <property type="entry name" value="GNK2"/>
</dbReference>
<dbReference type="GO" id="GO:0004672">
    <property type="term" value="F:protein kinase activity"/>
    <property type="evidence" value="ECO:0007669"/>
    <property type="project" value="InterPro"/>
</dbReference>
<protein>
    <submittedName>
        <fullName evidence="16">Cysteine-rich receptor-like protein kinase 25</fullName>
    </submittedName>
</protein>
<keyword evidence="13" id="KW-0325">Glycoprotein</keyword>
<keyword evidence="11" id="KW-0472">Membrane</keyword>
<feature type="chain" id="PRO_5014583883" evidence="15">
    <location>
        <begin position="25"/>
        <end position="609"/>
    </location>
</feature>
<dbReference type="SUPFAM" id="SSF56112">
    <property type="entry name" value="Protein kinase-like (PK-like)"/>
    <property type="match status" value="1"/>
</dbReference>
<evidence type="ECO:0000256" key="3">
    <source>
        <dbReference type="ARBA" id="ARBA00010217"/>
    </source>
</evidence>
<feature type="signal peptide" evidence="15">
    <location>
        <begin position="1"/>
        <end position="24"/>
    </location>
</feature>
<dbReference type="EnsemblPlants" id="EMT11504">
    <property type="protein sequence ID" value="EMT11504"/>
    <property type="gene ID" value="F775_13459"/>
</dbReference>
<comment type="similarity">
    <text evidence="2">In the N-terminal section; belongs to the leguminous lectin family.</text>
</comment>
<dbReference type="Gene3D" id="1.10.510.10">
    <property type="entry name" value="Transferase(Phosphotransferase) domain 1"/>
    <property type="match status" value="1"/>
</dbReference>
<evidence type="ECO:0000256" key="6">
    <source>
        <dbReference type="ARBA" id="ARBA00022729"/>
    </source>
</evidence>
<sequence length="609" mass="67891">MAPWRLHPELLLAVAALFAASAAADYTPRDTASVCSPKRNYTDGSQYEINLDQLLHGLHDGAVGNGGFFETSRGIYPDKVYGQAMCYADCEWTKCQLCLQVAPSYVMIKGCPYSRQAAIMYDCCYQRYSDRKFSGHADLFGNGFDYIDGRSYADAMNETRWKLVTQLMAEAAGSALRFATGSQTYVDSHGNSQVMYGLVQCSRDLSATDCTDCLNNIAQASMIRNATIANYRRYGCYITYTPNAIDIRSSAGQPPNLLLNLNFQPWVYQEDDEAMENEFMKGTGPRQFRYRELAAATDNFSEDKKFGEGGFGSVYRGFLKDLRLEVAIKRVSKGSKQGRKEYASEVRVISRLRHRNLVQIVGWCHAREQLLLVYELMPNSSLDVHLHRADNVLWWPVRHKILLGIGSALLYLHEEWEQCVLHRDIKTSNVMLDASFNAKLGDFGLARLVDHDRGSHTTELAGTLGYMDPECTITGRSSTESDVYSFGVVLLEIACGRRPTAARPDGTLIHLAQRVSELYGQGRILDAADARLDGNFDPQEMERVLAVGLWCACHNRDLRPSIRQAINVLRLEVPLPDRIPPVGHAAGPLPMPDSDTGHSSSTSTAQQPI</sequence>
<evidence type="ECO:0000256" key="4">
    <source>
        <dbReference type="ARBA" id="ARBA00022475"/>
    </source>
</evidence>
<comment type="subcellular location">
    <subcellularLocation>
        <location evidence="1">Cell membrane</location>
        <topology evidence="1">Single-pass type I membrane protein</topology>
    </subcellularLocation>
</comment>
<evidence type="ECO:0000256" key="14">
    <source>
        <dbReference type="SAM" id="MobiDB-lite"/>
    </source>
</evidence>
<name>M8BXE6_AEGTA</name>
<reference evidence="16" key="1">
    <citation type="submission" date="2015-06" db="UniProtKB">
        <authorList>
            <consortium name="EnsemblPlants"/>
        </authorList>
    </citation>
    <scope>IDENTIFICATION</scope>
</reference>
<dbReference type="GO" id="GO:0002229">
    <property type="term" value="P:defense response to oomycetes"/>
    <property type="evidence" value="ECO:0007669"/>
    <property type="project" value="UniProtKB-ARBA"/>
</dbReference>
<evidence type="ECO:0000256" key="2">
    <source>
        <dbReference type="ARBA" id="ARBA00008536"/>
    </source>
</evidence>
<dbReference type="AlphaFoldDB" id="M8BXE6"/>
<dbReference type="InterPro" id="IPR038408">
    <property type="entry name" value="GNK2_sf"/>
</dbReference>
<dbReference type="InterPro" id="IPR008271">
    <property type="entry name" value="Ser/Thr_kinase_AS"/>
</dbReference>
<keyword evidence="5" id="KW-0812">Transmembrane</keyword>
<keyword evidence="10" id="KW-1133">Transmembrane helix</keyword>
<keyword evidence="8" id="KW-0547">Nucleotide-binding</keyword>
<proteinExistence type="inferred from homology"/>
<keyword evidence="12" id="KW-0675">Receptor</keyword>
<evidence type="ECO:0000256" key="7">
    <source>
        <dbReference type="ARBA" id="ARBA00022737"/>
    </source>
</evidence>
<evidence type="ECO:0000256" key="13">
    <source>
        <dbReference type="ARBA" id="ARBA00023180"/>
    </source>
</evidence>
<evidence type="ECO:0000256" key="5">
    <source>
        <dbReference type="ARBA" id="ARBA00022692"/>
    </source>
</evidence>
<evidence type="ECO:0000256" key="10">
    <source>
        <dbReference type="ARBA" id="ARBA00022989"/>
    </source>
</evidence>
<comment type="similarity">
    <text evidence="3">In the C-terminal section; belongs to the protein kinase superfamily. Ser/Thr protein kinase family.</text>
</comment>
<dbReference type="PROSITE" id="PS50011">
    <property type="entry name" value="PROTEIN_KINASE_DOM"/>
    <property type="match status" value="1"/>
</dbReference>
<accession>M8BXE6</accession>
<evidence type="ECO:0000313" key="16">
    <source>
        <dbReference type="EnsemblPlants" id="EMT11504"/>
    </source>
</evidence>
<keyword evidence="6 15" id="KW-0732">Signal</keyword>
<dbReference type="SMART" id="SM00220">
    <property type="entry name" value="S_TKc"/>
    <property type="match status" value="1"/>
</dbReference>
<keyword evidence="9" id="KW-0067">ATP-binding</keyword>
<dbReference type="GO" id="GO:0005524">
    <property type="term" value="F:ATP binding"/>
    <property type="evidence" value="ECO:0007669"/>
    <property type="project" value="UniProtKB-KW"/>
</dbReference>
<dbReference type="Pfam" id="PF00069">
    <property type="entry name" value="Pkinase"/>
    <property type="match status" value="1"/>
</dbReference>
<dbReference type="PROSITE" id="PS51473">
    <property type="entry name" value="GNK2"/>
    <property type="match status" value="2"/>
</dbReference>
<dbReference type="GO" id="GO:0005886">
    <property type="term" value="C:plasma membrane"/>
    <property type="evidence" value="ECO:0007669"/>
    <property type="project" value="UniProtKB-SubCell"/>
</dbReference>
<dbReference type="Gene3D" id="3.30.200.20">
    <property type="entry name" value="Phosphorylase Kinase, domain 1"/>
    <property type="match status" value="1"/>
</dbReference>
<dbReference type="InterPro" id="IPR050528">
    <property type="entry name" value="L-type_Lectin-RKs"/>
</dbReference>
<dbReference type="ExpressionAtlas" id="M8BXE6">
    <property type="expression patterns" value="baseline"/>
</dbReference>
<evidence type="ECO:0000256" key="15">
    <source>
        <dbReference type="SAM" id="SignalP"/>
    </source>
</evidence>
<evidence type="ECO:0000256" key="1">
    <source>
        <dbReference type="ARBA" id="ARBA00004251"/>
    </source>
</evidence>
<dbReference type="InterPro" id="IPR011009">
    <property type="entry name" value="Kinase-like_dom_sf"/>
</dbReference>
<feature type="compositionally biased region" description="Low complexity" evidence="14">
    <location>
        <begin position="593"/>
        <end position="609"/>
    </location>
</feature>
<dbReference type="Pfam" id="PF01657">
    <property type="entry name" value="Stress-antifung"/>
    <property type="match status" value="2"/>
</dbReference>
<dbReference type="PANTHER" id="PTHR27007">
    <property type="match status" value="1"/>
</dbReference>
<organism evidence="16">
    <name type="scientific">Aegilops tauschii</name>
    <name type="common">Tausch's goatgrass</name>
    <name type="synonym">Aegilops squarrosa</name>
    <dbReference type="NCBI Taxonomy" id="37682"/>
    <lineage>
        <taxon>Eukaryota</taxon>
        <taxon>Viridiplantae</taxon>
        <taxon>Streptophyta</taxon>
        <taxon>Embryophyta</taxon>
        <taxon>Tracheophyta</taxon>
        <taxon>Spermatophyta</taxon>
        <taxon>Magnoliopsida</taxon>
        <taxon>Liliopsida</taxon>
        <taxon>Poales</taxon>
        <taxon>Poaceae</taxon>
        <taxon>BOP clade</taxon>
        <taxon>Pooideae</taxon>
        <taxon>Triticodae</taxon>
        <taxon>Triticeae</taxon>
        <taxon>Triticinae</taxon>
        <taxon>Aegilops</taxon>
    </lineage>
</organism>
<feature type="region of interest" description="Disordered" evidence="14">
    <location>
        <begin position="581"/>
        <end position="609"/>
    </location>
</feature>
<evidence type="ECO:0000256" key="11">
    <source>
        <dbReference type="ARBA" id="ARBA00023136"/>
    </source>
</evidence>
<dbReference type="FunFam" id="3.30.200.20:FF:000168">
    <property type="entry name" value="L-type lectin-domain containing receptor kinase IX.1"/>
    <property type="match status" value="1"/>
</dbReference>
<evidence type="ECO:0000256" key="9">
    <source>
        <dbReference type="ARBA" id="ARBA00022840"/>
    </source>
</evidence>
<keyword evidence="4" id="KW-1003">Cell membrane</keyword>
<dbReference type="PROSITE" id="PS00108">
    <property type="entry name" value="PROTEIN_KINASE_ST"/>
    <property type="match status" value="1"/>
</dbReference>
<dbReference type="Gene3D" id="3.30.430.20">
    <property type="entry name" value="Gnk2 domain, C-X8-C-X2-C motif"/>
    <property type="match status" value="2"/>
</dbReference>